<name>A0A1Y1V432_9FUNG</name>
<evidence type="ECO:0000313" key="2">
    <source>
        <dbReference type="EMBL" id="ORX46859.1"/>
    </source>
</evidence>
<sequence length="157" mass="18662">MGDIYFFIPLVIGIFCLYFSYIQRKINDNYNSEYESKVQSLKDKGEDNEKVNEAWERLRYKYGKISNQQFFIFLLALSKCFVSYEDLIGVSILLYGLNKIIESYKMYKLDSKYKLRELIIKKEESSKIVGLKHQMKTKFLNTVVHCVFYISSQLQGY</sequence>
<reference evidence="2 3" key="1">
    <citation type="submission" date="2016-08" db="EMBL/GenBank/DDBJ databases">
        <title>Genomes of anaerobic fungi encode conserved fungal cellulosomes for biomass hydrolysis.</title>
        <authorList>
            <consortium name="DOE Joint Genome Institute"/>
            <person name="Haitjema C.H."/>
            <person name="Gilmore S.P."/>
            <person name="Henske J.K."/>
            <person name="Solomon K.V."/>
            <person name="De Groot R."/>
            <person name="Kuo A."/>
            <person name="Mondo S.J."/>
            <person name="Salamov A.A."/>
            <person name="Labutti K."/>
            <person name="Zhao Z."/>
            <person name="Chiniquy J."/>
            <person name="Barry K."/>
            <person name="Brewer H.M."/>
            <person name="Purvine S.O."/>
            <person name="Wright A.T."/>
            <person name="Boxma B."/>
            <person name="Van Alen T."/>
            <person name="Hackstein J.H."/>
            <person name="Baker S.E."/>
            <person name="Grigoriev I.V."/>
            <person name="O'Malley M.A."/>
        </authorList>
    </citation>
    <scope>NUCLEOTIDE SEQUENCE [LARGE SCALE GENOMIC DNA]</scope>
    <source>
        <strain evidence="3">finn</strain>
    </source>
</reference>
<comment type="caution">
    <text evidence="2">The sequence shown here is derived from an EMBL/GenBank/DDBJ whole genome shotgun (WGS) entry which is preliminary data.</text>
</comment>
<dbReference type="EMBL" id="MCFH01000033">
    <property type="protein sequence ID" value="ORX46859.1"/>
    <property type="molecule type" value="Genomic_DNA"/>
</dbReference>
<protein>
    <submittedName>
        <fullName evidence="2">Uncharacterized protein</fullName>
    </submittedName>
</protein>
<feature type="transmembrane region" description="Helical" evidence="1">
    <location>
        <begin position="6"/>
        <end position="22"/>
    </location>
</feature>
<organism evidence="2 3">
    <name type="scientific">Piromyces finnis</name>
    <dbReference type="NCBI Taxonomy" id="1754191"/>
    <lineage>
        <taxon>Eukaryota</taxon>
        <taxon>Fungi</taxon>
        <taxon>Fungi incertae sedis</taxon>
        <taxon>Chytridiomycota</taxon>
        <taxon>Chytridiomycota incertae sedis</taxon>
        <taxon>Neocallimastigomycetes</taxon>
        <taxon>Neocallimastigales</taxon>
        <taxon>Neocallimastigaceae</taxon>
        <taxon>Piromyces</taxon>
    </lineage>
</organism>
<reference evidence="2 3" key="2">
    <citation type="submission" date="2016-08" db="EMBL/GenBank/DDBJ databases">
        <title>Pervasive Adenine N6-methylation of Active Genes in Fungi.</title>
        <authorList>
            <consortium name="DOE Joint Genome Institute"/>
            <person name="Mondo S.J."/>
            <person name="Dannebaum R.O."/>
            <person name="Kuo R.C."/>
            <person name="Labutti K."/>
            <person name="Haridas S."/>
            <person name="Kuo A."/>
            <person name="Salamov A."/>
            <person name="Ahrendt S.R."/>
            <person name="Lipzen A."/>
            <person name="Sullivan W."/>
            <person name="Andreopoulos W.B."/>
            <person name="Clum A."/>
            <person name="Lindquist E."/>
            <person name="Daum C."/>
            <person name="Ramamoorthy G.K."/>
            <person name="Gryganskyi A."/>
            <person name="Culley D."/>
            <person name="Magnuson J.K."/>
            <person name="James T.Y."/>
            <person name="O'Malley M.A."/>
            <person name="Stajich J.E."/>
            <person name="Spatafora J.W."/>
            <person name="Visel A."/>
            <person name="Grigoriev I.V."/>
        </authorList>
    </citation>
    <scope>NUCLEOTIDE SEQUENCE [LARGE SCALE GENOMIC DNA]</scope>
    <source>
        <strain evidence="3">finn</strain>
    </source>
</reference>
<dbReference type="OrthoDB" id="10458529at2759"/>
<keyword evidence="1" id="KW-0472">Membrane</keyword>
<dbReference type="AlphaFoldDB" id="A0A1Y1V432"/>
<keyword evidence="3" id="KW-1185">Reference proteome</keyword>
<evidence type="ECO:0000313" key="3">
    <source>
        <dbReference type="Proteomes" id="UP000193719"/>
    </source>
</evidence>
<gene>
    <name evidence="2" type="ORF">BCR36DRAFT_296534</name>
</gene>
<evidence type="ECO:0000256" key="1">
    <source>
        <dbReference type="SAM" id="Phobius"/>
    </source>
</evidence>
<keyword evidence="1" id="KW-0812">Transmembrane</keyword>
<proteinExistence type="predicted"/>
<keyword evidence="1" id="KW-1133">Transmembrane helix</keyword>
<dbReference type="Proteomes" id="UP000193719">
    <property type="component" value="Unassembled WGS sequence"/>
</dbReference>
<accession>A0A1Y1V432</accession>